<evidence type="ECO:0000259" key="2">
    <source>
        <dbReference type="PROSITE" id="PS50887"/>
    </source>
</evidence>
<organism evidence="3 4">
    <name type="scientific">Deinococcus budaensis</name>
    <dbReference type="NCBI Taxonomy" id="1665626"/>
    <lineage>
        <taxon>Bacteria</taxon>
        <taxon>Thermotogati</taxon>
        <taxon>Deinococcota</taxon>
        <taxon>Deinococci</taxon>
        <taxon>Deinococcales</taxon>
        <taxon>Deinococcaceae</taxon>
        <taxon>Deinococcus</taxon>
    </lineage>
</organism>
<keyword evidence="4" id="KW-1185">Reference proteome</keyword>
<dbReference type="GO" id="GO:0052621">
    <property type="term" value="F:diguanylate cyclase activity"/>
    <property type="evidence" value="ECO:0007669"/>
    <property type="project" value="TreeGrafter"/>
</dbReference>
<dbReference type="PROSITE" id="PS50887">
    <property type="entry name" value="GGDEF"/>
    <property type="match status" value="1"/>
</dbReference>
<keyword evidence="1" id="KW-1133">Transmembrane helix</keyword>
<accession>A0A7W8GEI4</accession>
<dbReference type="EMBL" id="JACHFN010000004">
    <property type="protein sequence ID" value="MBB5234085.1"/>
    <property type="molecule type" value="Genomic_DNA"/>
</dbReference>
<feature type="transmembrane region" description="Helical" evidence="1">
    <location>
        <begin position="60"/>
        <end position="77"/>
    </location>
</feature>
<name>A0A7W8GEI4_9DEIO</name>
<dbReference type="InterPro" id="IPR029787">
    <property type="entry name" value="Nucleotide_cyclase"/>
</dbReference>
<dbReference type="FunFam" id="3.30.70.270:FF:000001">
    <property type="entry name" value="Diguanylate cyclase domain protein"/>
    <property type="match status" value="1"/>
</dbReference>
<evidence type="ECO:0000256" key="1">
    <source>
        <dbReference type="SAM" id="Phobius"/>
    </source>
</evidence>
<dbReference type="InterPro" id="IPR050469">
    <property type="entry name" value="Diguanylate_Cyclase"/>
</dbReference>
<feature type="transmembrane region" description="Helical" evidence="1">
    <location>
        <begin position="89"/>
        <end position="106"/>
    </location>
</feature>
<feature type="transmembrane region" description="Helical" evidence="1">
    <location>
        <begin position="118"/>
        <end position="134"/>
    </location>
</feature>
<dbReference type="CDD" id="cd01949">
    <property type="entry name" value="GGDEF"/>
    <property type="match status" value="1"/>
</dbReference>
<dbReference type="AlphaFoldDB" id="A0A7W8GEI4"/>
<dbReference type="RefSeq" id="WP_184027444.1">
    <property type="nucleotide sequence ID" value="NZ_JACHFN010000004.1"/>
</dbReference>
<dbReference type="InterPro" id="IPR000160">
    <property type="entry name" value="GGDEF_dom"/>
</dbReference>
<keyword evidence="1" id="KW-0472">Membrane</keyword>
<dbReference type="SUPFAM" id="SSF55073">
    <property type="entry name" value="Nucleotide cyclase"/>
    <property type="match status" value="1"/>
</dbReference>
<feature type="transmembrane region" description="Helical" evidence="1">
    <location>
        <begin position="170"/>
        <end position="191"/>
    </location>
</feature>
<feature type="transmembrane region" description="Helical" evidence="1">
    <location>
        <begin position="139"/>
        <end position="158"/>
    </location>
</feature>
<dbReference type="PANTHER" id="PTHR45138:SF9">
    <property type="entry name" value="DIGUANYLATE CYCLASE DGCM-RELATED"/>
    <property type="match status" value="1"/>
</dbReference>
<keyword evidence="1" id="KW-0812">Transmembrane</keyword>
<protein>
    <submittedName>
        <fullName evidence="3">Diguanylate cyclase (GGDEF)-like protein</fullName>
    </submittedName>
</protein>
<gene>
    <name evidence="3" type="ORF">HNQ09_001523</name>
</gene>
<evidence type="ECO:0000313" key="4">
    <source>
        <dbReference type="Proteomes" id="UP000525389"/>
    </source>
</evidence>
<dbReference type="NCBIfam" id="TIGR00254">
    <property type="entry name" value="GGDEF"/>
    <property type="match status" value="1"/>
</dbReference>
<proteinExistence type="predicted"/>
<feature type="domain" description="GGDEF" evidence="2">
    <location>
        <begin position="238"/>
        <end position="367"/>
    </location>
</feature>
<reference evidence="3 4" key="1">
    <citation type="submission" date="2020-08" db="EMBL/GenBank/DDBJ databases">
        <title>Genomic Encyclopedia of Type Strains, Phase IV (KMG-IV): sequencing the most valuable type-strain genomes for metagenomic binning, comparative biology and taxonomic classification.</title>
        <authorList>
            <person name="Goeker M."/>
        </authorList>
    </citation>
    <scope>NUCLEOTIDE SEQUENCE [LARGE SCALE GENOMIC DNA]</scope>
    <source>
        <strain evidence="3 4">DSM 101791</strain>
    </source>
</reference>
<dbReference type="Pfam" id="PF00990">
    <property type="entry name" value="GGDEF"/>
    <property type="match status" value="1"/>
</dbReference>
<dbReference type="SMART" id="SM00267">
    <property type="entry name" value="GGDEF"/>
    <property type="match status" value="1"/>
</dbReference>
<sequence length="383" mass="41455">MPRPDRRLPPPALRAPPALPGAEALRRRLYLAATALGSAVLISVWVLQWRQGTAEPFVRFGYPAMLVMCVWAAAWLLQGRSLLLAERVVFLVNAVAILAQLGLGLVTPQTPGVDLTSPAYWMLVAVSILSYLIYSTRGALWFSAGFYLLGVALPWGALALRGEGLGDQPALARVQLTCGAVLLLVYSLAWYRERFMFEHGQRLMLEKLANTDPLTGLLNRRALYAAVGRLLEDVQQGESGALILFDLDHFKSLNDTFGHNAGDEVLSGTAELCRSILRGSDGLGRWGGEEFLVVLPGVTASQAGQVAERLRRLLEACPFAEVGRVTASFGVTACRPGDDLRRCLARADAALYRAKAAGRNRVETHWDALPVPAGTSELLGRGG</sequence>
<dbReference type="Proteomes" id="UP000525389">
    <property type="component" value="Unassembled WGS sequence"/>
</dbReference>
<dbReference type="InterPro" id="IPR043128">
    <property type="entry name" value="Rev_trsase/Diguanyl_cyclase"/>
</dbReference>
<dbReference type="PANTHER" id="PTHR45138">
    <property type="entry name" value="REGULATORY COMPONENTS OF SENSORY TRANSDUCTION SYSTEM"/>
    <property type="match status" value="1"/>
</dbReference>
<comment type="caution">
    <text evidence="3">The sequence shown here is derived from an EMBL/GenBank/DDBJ whole genome shotgun (WGS) entry which is preliminary data.</text>
</comment>
<feature type="transmembrane region" description="Helical" evidence="1">
    <location>
        <begin position="29"/>
        <end position="48"/>
    </location>
</feature>
<dbReference type="Gene3D" id="3.30.70.270">
    <property type="match status" value="1"/>
</dbReference>
<evidence type="ECO:0000313" key="3">
    <source>
        <dbReference type="EMBL" id="MBB5234085.1"/>
    </source>
</evidence>